<evidence type="ECO:0000313" key="1">
    <source>
        <dbReference type="EMBL" id="KOO34383.1"/>
    </source>
</evidence>
<organism evidence="1 2">
    <name type="scientific">Chrysochromulina tobinii</name>
    <dbReference type="NCBI Taxonomy" id="1460289"/>
    <lineage>
        <taxon>Eukaryota</taxon>
        <taxon>Haptista</taxon>
        <taxon>Haptophyta</taxon>
        <taxon>Prymnesiophyceae</taxon>
        <taxon>Prymnesiales</taxon>
        <taxon>Chrysochromulinaceae</taxon>
        <taxon>Chrysochromulina</taxon>
    </lineage>
</organism>
<gene>
    <name evidence="1" type="ORF">Ctob_014789</name>
</gene>
<protein>
    <submittedName>
        <fullName evidence="1">Uncharacterized protein</fullName>
    </submittedName>
</protein>
<name>A0A0M0K7L5_9EUKA</name>
<accession>A0A0M0K7L5</accession>
<reference evidence="2" key="1">
    <citation type="journal article" date="2015" name="PLoS Genet.">
        <title>Genome Sequence and Transcriptome Analyses of Chrysochromulina tobin: Metabolic Tools for Enhanced Algal Fitness in the Prominent Order Prymnesiales (Haptophyceae).</title>
        <authorList>
            <person name="Hovde B.T."/>
            <person name="Deodato C.R."/>
            <person name="Hunsperger H.M."/>
            <person name="Ryken S.A."/>
            <person name="Yost W."/>
            <person name="Jha R.K."/>
            <person name="Patterson J."/>
            <person name="Monnat R.J. Jr."/>
            <person name="Barlow S.B."/>
            <person name="Starkenburg S.R."/>
            <person name="Cattolico R.A."/>
        </authorList>
    </citation>
    <scope>NUCLEOTIDE SEQUENCE</scope>
    <source>
        <strain evidence="2">CCMP291</strain>
    </source>
</reference>
<dbReference type="AlphaFoldDB" id="A0A0M0K7L5"/>
<evidence type="ECO:0000313" key="2">
    <source>
        <dbReference type="Proteomes" id="UP000037460"/>
    </source>
</evidence>
<dbReference type="Proteomes" id="UP000037460">
    <property type="component" value="Unassembled WGS sequence"/>
</dbReference>
<keyword evidence="2" id="KW-1185">Reference proteome</keyword>
<dbReference type="EMBL" id="JWZX01001244">
    <property type="protein sequence ID" value="KOO34383.1"/>
    <property type="molecule type" value="Genomic_DNA"/>
</dbReference>
<sequence length="529" mass="56939">MVAATTMAVALQGDHEARCAAWAKASSAISLAALQLIPPQLGRNKKGGMLITSAMRDQSNKTRAACQLVGALTLKTCHDILGGDLRTRAEKLHDSELYAVECANGVISFFARWGVSTLKGALSTLTRLRAFAEAKGEYEAADEDVYPAHLVSSFLDHINVNAIKAAAAYHAKAAAEGRELTTQQQRRDGRSAAKTAFRSLRFLLDNAKMANASRDALVGKRKFGTTTPTPTPAIEPPHYAQLCYLAAHHSSPVVRGTAAGFALVASQTSRFKQAQACAIVAEKKGILYTAVQIDKSNEPHKQSARPAFGPVLDAYGSRGVIDAVYEALQDVEDGCFLVRDNDSSTGAPVDGSEFTNGPILGGRADAALQYLLALPPLSCSPPTVLDFKVHSLKPMMLKHAARMRYGPVERHGLGRFSGSAAQNAALVPEPAELKRHKLRCALLPDRYAQDAAFAADARTAFFVSRDIQRLVKDNSIEALAAMEWAENPEMDDPVLDEPPIEFTLRERLEMTARLAKDGLLDGVDGDYGD</sequence>
<proteinExistence type="predicted"/>
<comment type="caution">
    <text evidence="1">The sequence shown here is derived from an EMBL/GenBank/DDBJ whole genome shotgun (WGS) entry which is preliminary data.</text>
</comment>